<evidence type="ECO:0000256" key="2">
    <source>
        <dbReference type="ARBA" id="ARBA00007466"/>
    </source>
</evidence>
<dbReference type="GO" id="GO:0030692">
    <property type="term" value="C:Noc4p-Nop14p complex"/>
    <property type="evidence" value="ECO:0007669"/>
    <property type="project" value="TreeGrafter"/>
</dbReference>
<feature type="region of interest" description="Disordered" evidence="7">
    <location>
        <begin position="162"/>
        <end position="388"/>
    </location>
</feature>
<feature type="region of interest" description="Disordered" evidence="7">
    <location>
        <begin position="1"/>
        <end position="92"/>
    </location>
</feature>
<dbReference type="Pfam" id="PF04147">
    <property type="entry name" value="Nop14"/>
    <property type="match status" value="1"/>
</dbReference>
<reference evidence="8 9" key="1">
    <citation type="submission" date="2019-09" db="EMBL/GenBank/DDBJ databases">
        <title>Draft genome of the ectomycorrhizal ascomycete Sphaerosporella brunnea.</title>
        <authorList>
            <consortium name="DOE Joint Genome Institute"/>
            <person name="Benucci G.M."/>
            <person name="Marozzi G."/>
            <person name="Antonielli L."/>
            <person name="Sanchez S."/>
            <person name="Marco P."/>
            <person name="Wang X."/>
            <person name="Falini L.B."/>
            <person name="Barry K."/>
            <person name="Haridas S."/>
            <person name="Lipzen A."/>
            <person name="Labutti K."/>
            <person name="Grigoriev I.V."/>
            <person name="Murat C."/>
            <person name="Martin F."/>
            <person name="Albertini E."/>
            <person name="Donnini D."/>
            <person name="Bonito G."/>
        </authorList>
    </citation>
    <scope>NUCLEOTIDE SEQUENCE [LARGE SCALE GENOMIC DNA]</scope>
    <source>
        <strain evidence="8 9">Sb_GMNB300</strain>
    </source>
</reference>
<dbReference type="OrthoDB" id="441771at2759"/>
<dbReference type="PANTHER" id="PTHR23183">
    <property type="entry name" value="NOP14"/>
    <property type="match status" value="1"/>
</dbReference>
<feature type="region of interest" description="Disordered" evidence="7">
    <location>
        <begin position="429"/>
        <end position="459"/>
    </location>
</feature>
<dbReference type="InParanoid" id="A0A5J5EDN5"/>
<dbReference type="PANTHER" id="PTHR23183:SF0">
    <property type="entry name" value="NUCLEOLAR PROTEIN 14"/>
    <property type="match status" value="1"/>
</dbReference>
<dbReference type="Proteomes" id="UP000326924">
    <property type="component" value="Unassembled WGS sequence"/>
</dbReference>
<comment type="subcellular location">
    <subcellularLocation>
        <location evidence="1">Nucleus</location>
        <location evidence="1">Nucleolus</location>
    </subcellularLocation>
</comment>
<dbReference type="GO" id="GO:0032040">
    <property type="term" value="C:small-subunit processome"/>
    <property type="evidence" value="ECO:0007669"/>
    <property type="project" value="InterPro"/>
</dbReference>
<organism evidence="8 9">
    <name type="scientific">Sphaerosporella brunnea</name>
    <dbReference type="NCBI Taxonomy" id="1250544"/>
    <lineage>
        <taxon>Eukaryota</taxon>
        <taxon>Fungi</taxon>
        <taxon>Dikarya</taxon>
        <taxon>Ascomycota</taxon>
        <taxon>Pezizomycotina</taxon>
        <taxon>Pezizomycetes</taxon>
        <taxon>Pezizales</taxon>
        <taxon>Pyronemataceae</taxon>
        <taxon>Sphaerosporella</taxon>
    </lineage>
</organism>
<sequence length="909" mass="102535">MAQSQLKRLKSSLRNAGVIGQQKPKKAKNKRSLQSSSNDSRLSRDQALQSIREEFNPFEIKKTKTKHDISGQGQVKGKEGRPTLSKSIGEEHRKRTLLVEMQKRNKAGGIVDRRFGESDPTMAPEDRMLERFTREKQKRVRGSDIFNLEDDGELTHFGQTLGGMRELGQGIRDDFEGASENSEEEAETTPRLTRKRPLGTEDDDKDADGAEAGPERKKSKAEVMKEVMAKSKLYKYERQKAKEDDEEERERLDADMGELWALLGAKQPSTTGNTSGANSEPIGGGEAKVPTTTPLPKTDEEQRKKELKYDQAVREMMFDKRSKPAERTKTEEEKAAEESERLKKREEARQRRMRGEESDDEQAVGGADASELGQDDQEFTEATAYGLGGGIPVATYRVMPSDENPEDFLDGDYEVSEDGYVYVDEEGMVDGEFSNDDGGSTSGSGENEDQDEDDNEDDFLADVLPSSGIPIQTAISKNDADRGDRLAFTFPCPQNHKEMLEVIKDIAIEDIPTVVQRIRILHHAKLAAENKGKLQNFSSVLLEHIIYLANLTAPRISFSVMELLIRHLHAMSKTYPEFVSTAFRKHLKELNDARINEELRPGDLILLTAVSTIFPTSDSFHPVVTPSMLVMCRWLGQVALDSTRLMVVGTYLVTLCAQYQQLSRRYMPEVMGFTLNAISLLAPTAQSKLPGEFVHAESDNVRIDKVPQDWRPRKLAFSDMYAPRSDTPLAVLHVLLSLLDRLCTLWDGKTAFIEVFEPAVRILSYLSGKECIGRLGPVFKKQIGITFHGLSSRVSQAKLSRRPLELHHHRPLPIPSYVPKFEEDYSMDKHYEPDAARRELSKLKAQHKREKKGAVREIRKDARFISRVKLQEDKKASNEYHAKMARLTAMIQSEEGAAANEYKRSKVKK</sequence>
<feature type="compositionally biased region" description="Basic and acidic residues" evidence="7">
    <location>
        <begin position="51"/>
        <end position="69"/>
    </location>
</feature>
<feature type="compositionally biased region" description="Basic and acidic residues" evidence="7">
    <location>
        <begin position="124"/>
        <end position="135"/>
    </location>
</feature>
<keyword evidence="4" id="KW-0698">rRNA processing</keyword>
<dbReference type="AlphaFoldDB" id="A0A5J5EDN5"/>
<evidence type="ECO:0000313" key="8">
    <source>
        <dbReference type="EMBL" id="KAA8893390.1"/>
    </source>
</evidence>
<dbReference type="FunCoup" id="A0A5J5EDN5">
    <property type="interactions" value="1198"/>
</dbReference>
<protein>
    <submittedName>
        <fullName evidence="8">Nucleolar protein 14</fullName>
    </submittedName>
</protein>
<feature type="compositionally biased region" description="Basic and acidic residues" evidence="7">
    <location>
        <begin position="297"/>
        <end position="356"/>
    </location>
</feature>
<keyword evidence="9" id="KW-1185">Reference proteome</keyword>
<evidence type="ECO:0000256" key="6">
    <source>
        <dbReference type="ARBA" id="ARBA00024695"/>
    </source>
</evidence>
<evidence type="ECO:0000256" key="7">
    <source>
        <dbReference type="SAM" id="MobiDB-lite"/>
    </source>
</evidence>
<evidence type="ECO:0000256" key="5">
    <source>
        <dbReference type="ARBA" id="ARBA00023242"/>
    </source>
</evidence>
<comment type="function">
    <text evidence="6">Involved in nucleolar processing of pre-18S ribosomal RNA. Has a role in the nuclear export of 40S pre-ribosomal subunit to the cytoplasm.</text>
</comment>
<proteinExistence type="inferred from homology"/>
<feature type="compositionally biased region" description="Low complexity" evidence="7">
    <location>
        <begin position="436"/>
        <end position="445"/>
    </location>
</feature>
<evidence type="ECO:0000256" key="1">
    <source>
        <dbReference type="ARBA" id="ARBA00004604"/>
    </source>
</evidence>
<keyword evidence="5" id="KW-0539">Nucleus</keyword>
<evidence type="ECO:0000313" key="9">
    <source>
        <dbReference type="Proteomes" id="UP000326924"/>
    </source>
</evidence>
<evidence type="ECO:0000256" key="3">
    <source>
        <dbReference type="ARBA" id="ARBA00022517"/>
    </source>
</evidence>
<comment type="similarity">
    <text evidence="2">Belongs to the NOP14 family.</text>
</comment>
<evidence type="ECO:0000256" key="4">
    <source>
        <dbReference type="ARBA" id="ARBA00022552"/>
    </source>
</evidence>
<name>A0A5J5EDN5_9PEZI</name>
<dbReference type="EMBL" id="VXIS01000451">
    <property type="protein sequence ID" value="KAA8893390.1"/>
    <property type="molecule type" value="Genomic_DNA"/>
</dbReference>
<feature type="compositionally biased region" description="Acidic residues" evidence="7">
    <location>
        <begin position="446"/>
        <end position="459"/>
    </location>
</feature>
<keyword evidence="3" id="KW-0690">Ribosome biogenesis</keyword>
<comment type="caution">
    <text evidence="8">The sequence shown here is derived from an EMBL/GenBank/DDBJ whole genome shotgun (WGS) entry which is preliminary data.</text>
</comment>
<feature type="region of interest" description="Disordered" evidence="7">
    <location>
        <begin position="109"/>
        <end position="135"/>
    </location>
</feature>
<feature type="compositionally biased region" description="Basic and acidic residues" evidence="7">
    <location>
        <begin position="213"/>
        <end position="254"/>
    </location>
</feature>
<dbReference type="InterPro" id="IPR007276">
    <property type="entry name" value="Nop14"/>
</dbReference>
<accession>A0A5J5EDN5</accession>
<gene>
    <name evidence="8" type="ORF">FN846DRAFT_979231</name>
</gene>
<dbReference type="GO" id="GO:0030490">
    <property type="term" value="P:maturation of SSU-rRNA"/>
    <property type="evidence" value="ECO:0007669"/>
    <property type="project" value="TreeGrafter"/>
</dbReference>
<feature type="compositionally biased region" description="Polar residues" evidence="7">
    <location>
        <begin position="267"/>
        <end position="278"/>
    </location>
</feature>